<accession>A0A7J7JGD4</accession>
<dbReference type="EMBL" id="VXIV02002464">
    <property type="protein sequence ID" value="KAF6025379.1"/>
    <property type="molecule type" value="Genomic_DNA"/>
</dbReference>
<keyword evidence="5" id="KW-0560">Oxidoreductase</keyword>
<dbReference type="InterPro" id="IPR002938">
    <property type="entry name" value="FAD-bd"/>
</dbReference>
<evidence type="ECO:0000256" key="2">
    <source>
        <dbReference type="ARBA" id="ARBA00022630"/>
    </source>
</evidence>
<protein>
    <submittedName>
        <fullName evidence="9">KMO</fullName>
    </submittedName>
</protein>
<keyword evidence="10" id="KW-1185">Reference proteome</keyword>
<evidence type="ECO:0000256" key="6">
    <source>
        <dbReference type="ARBA" id="ARBA00023033"/>
    </source>
</evidence>
<dbReference type="Gene3D" id="3.50.50.60">
    <property type="entry name" value="FAD/NAD(P)-binding domain"/>
    <property type="match status" value="1"/>
</dbReference>
<dbReference type="PRINTS" id="PR00420">
    <property type="entry name" value="RNGMNOXGNASE"/>
</dbReference>
<evidence type="ECO:0000259" key="8">
    <source>
        <dbReference type="Pfam" id="PF01494"/>
    </source>
</evidence>
<evidence type="ECO:0000256" key="1">
    <source>
        <dbReference type="ARBA" id="ARBA00001974"/>
    </source>
</evidence>
<proteinExistence type="predicted"/>
<dbReference type="GO" id="GO:0004502">
    <property type="term" value="F:kynurenine 3-monooxygenase activity"/>
    <property type="evidence" value="ECO:0007669"/>
    <property type="project" value="TreeGrafter"/>
</dbReference>
<feature type="domain" description="FAD-binding" evidence="8">
    <location>
        <begin position="19"/>
        <end position="272"/>
    </location>
</feature>
<dbReference type="OrthoDB" id="10053569at2759"/>
<keyword evidence="4" id="KW-0521">NADP</keyword>
<evidence type="ECO:0000256" key="3">
    <source>
        <dbReference type="ARBA" id="ARBA00022827"/>
    </source>
</evidence>
<name>A0A7J7JGD4_BUGNE</name>
<organism evidence="9 10">
    <name type="scientific">Bugula neritina</name>
    <name type="common">Brown bryozoan</name>
    <name type="synonym">Sertularia neritina</name>
    <dbReference type="NCBI Taxonomy" id="10212"/>
    <lineage>
        <taxon>Eukaryota</taxon>
        <taxon>Metazoa</taxon>
        <taxon>Spiralia</taxon>
        <taxon>Lophotrochozoa</taxon>
        <taxon>Bryozoa</taxon>
        <taxon>Gymnolaemata</taxon>
        <taxon>Cheilostomatida</taxon>
        <taxon>Flustrina</taxon>
        <taxon>Buguloidea</taxon>
        <taxon>Bugulidae</taxon>
        <taxon>Bugula</taxon>
    </lineage>
</organism>
<dbReference type="Pfam" id="PF01494">
    <property type="entry name" value="FAD_binding_3"/>
    <property type="match status" value="1"/>
</dbReference>
<reference evidence="9" key="1">
    <citation type="submission" date="2020-06" db="EMBL/GenBank/DDBJ databases">
        <title>Draft genome of Bugula neritina, a colonial animal packing powerful symbionts and potential medicines.</title>
        <authorList>
            <person name="Rayko M."/>
        </authorList>
    </citation>
    <scope>NUCLEOTIDE SEQUENCE [LARGE SCALE GENOMIC DNA]</scope>
    <source>
        <strain evidence="9">Kwan_BN1</strain>
    </source>
</reference>
<dbReference type="GO" id="GO:0070189">
    <property type="term" value="P:kynurenine metabolic process"/>
    <property type="evidence" value="ECO:0007669"/>
    <property type="project" value="TreeGrafter"/>
</dbReference>
<keyword evidence="7" id="KW-0472">Membrane</keyword>
<sequence length="383" mass="44061">MRARMIHELDGACWSYAYGTKGQHINSVERARLNQLLLAEADKYPNVTIYFDHKLSMCDFDNSKITLLHDNEKITHKADLVIGCDGSYSLVRQEMLKRCRLDFSQSYIPHGYVEISMPGRTLPSGATEPVMPFNYLHIWPRKEFMLIGLPNLDNSFTGTLFMPFKYFDALQTGDDALNFFQEMFPDFIKLFGSENLLSSFKDWKVAGLVSIRCSTYNYKDRCVLMGDAAHAMVPFYGQGMNCGLEDCLVFKQALDTHPHNLEAALDEYSRLRVTDAFAINDLAMYNYIEMRSKVNSKLFLLRRRVDSFLHWLMPNTWIPLYTTVSFTRIPYHLCVENKSWQDMVVNRLLLTGLLGGVAVTAGALWKWLGHRSPLSVNFSWKSL</sequence>
<keyword evidence="2" id="KW-0285">Flavoprotein</keyword>
<dbReference type="Proteomes" id="UP000593567">
    <property type="component" value="Unassembled WGS sequence"/>
</dbReference>
<dbReference type="GO" id="GO:0071949">
    <property type="term" value="F:FAD binding"/>
    <property type="evidence" value="ECO:0007669"/>
    <property type="project" value="InterPro"/>
</dbReference>
<dbReference type="AlphaFoldDB" id="A0A7J7JGD4"/>
<comment type="caution">
    <text evidence="9">The sequence shown here is derived from an EMBL/GenBank/DDBJ whole genome shotgun (WGS) entry which is preliminary data.</text>
</comment>
<keyword evidence="3" id="KW-0274">FAD</keyword>
<evidence type="ECO:0000313" key="10">
    <source>
        <dbReference type="Proteomes" id="UP000593567"/>
    </source>
</evidence>
<keyword evidence="6" id="KW-0503">Monooxygenase</keyword>
<dbReference type="SUPFAM" id="SSF51905">
    <property type="entry name" value="FAD/NAD(P)-binding domain"/>
    <property type="match status" value="1"/>
</dbReference>
<evidence type="ECO:0000256" key="4">
    <source>
        <dbReference type="ARBA" id="ARBA00022857"/>
    </source>
</evidence>
<keyword evidence="7" id="KW-1133">Transmembrane helix</keyword>
<feature type="transmembrane region" description="Helical" evidence="7">
    <location>
        <begin position="348"/>
        <end position="368"/>
    </location>
</feature>
<evidence type="ECO:0000256" key="7">
    <source>
        <dbReference type="SAM" id="Phobius"/>
    </source>
</evidence>
<keyword evidence="7" id="KW-0812">Transmembrane</keyword>
<dbReference type="PANTHER" id="PTHR46028:SF2">
    <property type="entry name" value="KYNURENINE 3-MONOOXYGENASE"/>
    <property type="match status" value="1"/>
</dbReference>
<dbReference type="PANTHER" id="PTHR46028">
    <property type="entry name" value="KYNURENINE 3-MONOOXYGENASE"/>
    <property type="match status" value="1"/>
</dbReference>
<dbReference type="InterPro" id="IPR036188">
    <property type="entry name" value="FAD/NAD-bd_sf"/>
</dbReference>
<comment type="cofactor">
    <cofactor evidence="1">
        <name>FAD</name>
        <dbReference type="ChEBI" id="CHEBI:57692"/>
    </cofactor>
</comment>
<evidence type="ECO:0000313" key="9">
    <source>
        <dbReference type="EMBL" id="KAF6025379.1"/>
    </source>
</evidence>
<evidence type="ECO:0000256" key="5">
    <source>
        <dbReference type="ARBA" id="ARBA00023002"/>
    </source>
</evidence>
<dbReference type="GO" id="GO:0005741">
    <property type="term" value="C:mitochondrial outer membrane"/>
    <property type="evidence" value="ECO:0007669"/>
    <property type="project" value="TreeGrafter"/>
</dbReference>
<gene>
    <name evidence="9" type="ORF">EB796_016316</name>
</gene>